<accession>A0A2H3JRV1</accession>
<dbReference type="OrthoDB" id="7464126at2759"/>
<evidence type="ECO:0000313" key="3">
    <source>
        <dbReference type="EMBL" id="PCH44671.1"/>
    </source>
</evidence>
<evidence type="ECO:0000313" key="4">
    <source>
        <dbReference type="Proteomes" id="UP000218811"/>
    </source>
</evidence>
<name>A0A2H3JRV1_WOLCO</name>
<proteinExistence type="predicted"/>
<dbReference type="EMBL" id="KB468168">
    <property type="protein sequence ID" value="PCH44671.1"/>
    <property type="molecule type" value="Genomic_DNA"/>
</dbReference>
<dbReference type="Pfam" id="PF24883">
    <property type="entry name" value="NPHP3_N"/>
    <property type="match status" value="1"/>
</dbReference>
<dbReference type="InterPro" id="IPR056884">
    <property type="entry name" value="NPHP3-like_N"/>
</dbReference>
<feature type="non-terminal residue" evidence="3">
    <location>
        <position position="350"/>
    </location>
</feature>
<organism evidence="3 4">
    <name type="scientific">Wolfiporia cocos (strain MD-104)</name>
    <name type="common">Brown rot fungus</name>
    <dbReference type="NCBI Taxonomy" id="742152"/>
    <lineage>
        <taxon>Eukaryota</taxon>
        <taxon>Fungi</taxon>
        <taxon>Dikarya</taxon>
        <taxon>Basidiomycota</taxon>
        <taxon>Agaricomycotina</taxon>
        <taxon>Agaricomycetes</taxon>
        <taxon>Polyporales</taxon>
        <taxon>Phaeolaceae</taxon>
        <taxon>Wolfiporia</taxon>
    </lineage>
</organism>
<feature type="domain" description="Nephrocystin 3-like N-terminal" evidence="2">
    <location>
        <begin position="6"/>
        <end position="123"/>
    </location>
</feature>
<dbReference type="Proteomes" id="UP000218811">
    <property type="component" value="Unassembled WGS sequence"/>
</dbReference>
<dbReference type="PANTHER" id="PTHR10039">
    <property type="entry name" value="AMELOGENIN"/>
    <property type="match status" value="1"/>
</dbReference>
<keyword evidence="4" id="KW-1185">Reference proteome</keyword>
<sequence>MQASPDEAVVYFFCDSKDNSKRTSDTIVRALMVQLLETKSAYWQDYHLLRDDILKRGRSYKFSVRELEKYLTSLTKSFTKTRFIIDGLDECEREVLEDQGVIAMLDRLVNSSDCRTKILLFGRAEKQVQERLSSWPQLEIGGTGTTQDDMRTYVSRKVDELTGHIPYLVGRREALQEQLLRASGAMFLFARLLVQALIENKDLPRNDIESMLNRPPHDLNCMYAQYLDNLARRNNSARVHQIGCQVLQWLVYSDGPISLTLLDATLAISPEDDRMHPDKRLGDVQAVIQRALGILVEYRQALDSSWRASLVHQSFKDYLTDVDHGDLNASPTYSLNIRSMLQSHVAHFHL</sequence>
<dbReference type="PANTHER" id="PTHR10039:SF14">
    <property type="entry name" value="NACHT DOMAIN-CONTAINING PROTEIN"/>
    <property type="match status" value="1"/>
</dbReference>
<evidence type="ECO:0000256" key="1">
    <source>
        <dbReference type="ARBA" id="ARBA00022737"/>
    </source>
</evidence>
<keyword evidence="1" id="KW-0677">Repeat</keyword>
<reference evidence="3 4" key="1">
    <citation type="journal article" date="2012" name="Science">
        <title>The Paleozoic origin of enzymatic lignin decomposition reconstructed from 31 fungal genomes.</title>
        <authorList>
            <person name="Floudas D."/>
            <person name="Binder M."/>
            <person name="Riley R."/>
            <person name="Barry K."/>
            <person name="Blanchette R.A."/>
            <person name="Henrissat B."/>
            <person name="Martinez A.T."/>
            <person name="Otillar R."/>
            <person name="Spatafora J.W."/>
            <person name="Yadav J.S."/>
            <person name="Aerts A."/>
            <person name="Benoit I."/>
            <person name="Boyd A."/>
            <person name="Carlson A."/>
            <person name="Copeland A."/>
            <person name="Coutinho P.M."/>
            <person name="de Vries R.P."/>
            <person name="Ferreira P."/>
            <person name="Findley K."/>
            <person name="Foster B."/>
            <person name="Gaskell J."/>
            <person name="Glotzer D."/>
            <person name="Gorecki P."/>
            <person name="Heitman J."/>
            <person name="Hesse C."/>
            <person name="Hori C."/>
            <person name="Igarashi K."/>
            <person name="Jurgens J.A."/>
            <person name="Kallen N."/>
            <person name="Kersten P."/>
            <person name="Kohler A."/>
            <person name="Kuees U."/>
            <person name="Kumar T.K.A."/>
            <person name="Kuo A."/>
            <person name="LaButti K."/>
            <person name="Larrondo L.F."/>
            <person name="Lindquist E."/>
            <person name="Ling A."/>
            <person name="Lombard V."/>
            <person name="Lucas S."/>
            <person name="Lundell T."/>
            <person name="Martin R."/>
            <person name="McLaughlin D.J."/>
            <person name="Morgenstern I."/>
            <person name="Morin E."/>
            <person name="Murat C."/>
            <person name="Nagy L.G."/>
            <person name="Nolan M."/>
            <person name="Ohm R.A."/>
            <person name="Patyshakuliyeva A."/>
            <person name="Rokas A."/>
            <person name="Ruiz-Duenas F.J."/>
            <person name="Sabat G."/>
            <person name="Salamov A."/>
            <person name="Samejima M."/>
            <person name="Schmutz J."/>
            <person name="Slot J.C."/>
            <person name="St John F."/>
            <person name="Stenlid J."/>
            <person name="Sun H."/>
            <person name="Sun S."/>
            <person name="Syed K."/>
            <person name="Tsang A."/>
            <person name="Wiebenga A."/>
            <person name="Young D."/>
            <person name="Pisabarro A."/>
            <person name="Eastwood D.C."/>
            <person name="Martin F."/>
            <person name="Cullen D."/>
            <person name="Grigoriev I.V."/>
            <person name="Hibbett D.S."/>
        </authorList>
    </citation>
    <scope>NUCLEOTIDE SEQUENCE [LARGE SCALE GENOMIC DNA]</scope>
    <source>
        <strain evidence="3 4">MD-104</strain>
    </source>
</reference>
<gene>
    <name evidence="3" type="ORF">WOLCODRAFT_139135</name>
</gene>
<protein>
    <recommendedName>
        <fullName evidence="2">Nephrocystin 3-like N-terminal domain-containing protein</fullName>
    </recommendedName>
</protein>
<evidence type="ECO:0000259" key="2">
    <source>
        <dbReference type="Pfam" id="PF24883"/>
    </source>
</evidence>
<dbReference type="AlphaFoldDB" id="A0A2H3JRV1"/>